<feature type="transmembrane region" description="Helical" evidence="3">
    <location>
        <begin position="21"/>
        <end position="43"/>
    </location>
</feature>
<proteinExistence type="predicted"/>
<protein>
    <submittedName>
        <fullName evidence="5">Polysaccharide deacetylase family protein</fullName>
    </submittedName>
</protein>
<dbReference type="Proteomes" id="UP000749040">
    <property type="component" value="Unassembled WGS sequence"/>
</dbReference>
<name>A0ABS2U0J7_9ACTN</name>
<evidence type="ECO:0000256" key="3">
    <source>
        <dbReference type="SAM" id="Phobius"/>
    </source>
</evidence>
<dbReference type="SUPFAM" id="SSF88713">
    <property type="entry name" value="Glycoside hydrolase/deacetylase"/>
    <property type="match status" value="1"/>
</dbReference>
<accession>A0ABS2U0J7</accession>
<dbReference type="PANTHER" id="PTHR10587:SF133">
    <property type="entry name" value="CHITIN DEACETYLASE 1-RELATED"/>
    <property type="match status" value="1"/>
</dbReference>
<dbReference type="CDD" id="cd10917">
    <property type="entry name" value="CE4_NodB_like_6s_7s"/>
    <property type="match status" value="1"/>
</dbReference>
<keyword evidence="3" id="KW-1133">Transmembrane helix</keyword>
<keyword evidence="6" id="KW-1185">Reference proteome</keyword>
<evidence type="ECO:0000313" key="6">
    <source>
        <dbReference type="Proteomes" id="UP000749040"/>
    </source>
</evidence>
<evidence type="ECO:0000256" key="1">
    <source>
        <dbReference type="ARBA" id="ARBA00022723"/>
    </source>
</evidence>
<dbReference type="EMBL" id="JADKYB010000014">
    <property type="protein sequence ID" value="MBM9507728.1"/>
    <property type="molecule type" value="Genomic_DNA"/>
</dbReference>
<dbReference type="InterPro" id="IPR011330">
    <property type="entry name" value="Glyco_hydro/deAcase_b/a-brl"/>
</dbReference>
<organism evidence="5 6">
    <name type="scientific">Actinacidiphila acididurans</name>
    <dbReference type="NCBI Taxonomy" id="2784346"/>
    <lineage>
        <taxon>Bacteria</taxon>
        <taxon>Bacillati</taxon>
        <taxon>Actinomycetota</taxon>
        <taxon>Actinomycetes</taxon>
        <taxon>Kitasatosporales</taxon>
        <taxon>Streptomycetaceae</taxon>
        <taxon>Actinacidiphila</taxon>
    </lineage>
</organism>
<dbReference type="PROSITE" id="PS51677">
    <property type="entry name" value="NODB"/>
    <property type="match status" value="1"/>
</dbReference>
<dbReference type="PANTHER" id="PTHR10587">
    <property type="entry name" value="GLYCOSYL TRANSFERASE-RELATED"/>
    <property type="match status" value="1"/>
</dbReference>
<evidence type="ECO:0000259" key="4">
    <source>
        <dbReference type="PROSITE" id="PS51677"/>
    </source>
</evidence>
<evidence type="ECO:0000256" key="2">
    <source>
        <dbReference type="ARBA" id="ARBA00022801"/>
    </source>
</evidence>
<dbReference type="InterPro" id="IPR050248">
    <property type="entry name" value="Polysacc_deacetylase_ArnD"/>
</dbReference>
<keyword evidence="1" id="KW-0479">Metal-binding</keyword>
<dbReference type="InterPro" id="IPR002509">
    <property type="entry name" value="NODB_dom"/>
</dbReference>
<keyword evidence="3" id="KW-0812">Transmembrane</keyword>
<keyword evidence="2" id="KW-0378">Hydrolase</keyword>
<sequence length="272" mass="28785">MGATGGGDRTGSRKRRAGRSVAAVAVAVCVAVGVSGSGAAYGVTSARGAREAAFKVDNGKGGERNKAPGSVDCRKAKCIALTFDSAPSAHTAALLRILERKKVRATFFLLGHRHVDAYPGLVKRMAADGHVLANHTWTHPRLPSLTPAQIRAQLTMLNDAVQKLTGIRPTLMRPPQGRTDQKVAQVCRELGLAQVLWSDSASDYATTDTPLIRQRILSGASRGGIVLLHDLYQGTVPAVPGIIDGLRRQGYTFVTVPELLAPAVPQPGAVYR</sequence>
<dbReference type="Pfam" id="PF01522">
    <property type="entry name" value="Polysacc_deac_1"/>
    <property type="match status" value="1"/>
</dbReference>
<dbReference type="Gene3D" id="3.20.20.370">
    <property type="entry name" value="Glycoside hydrolase/deacetylase"/>
    <property type="match status" value="1"/>
</dbReference>
<feature type="domain" description="NodB homology" evidence="4">
    <location>
        <begin position="77"/>
        <end position="254"/>
    </location>
</feature>
<reference evidence="5 6" key="1">
    <citation type="submission" date="2021-01" db="EMBL/GenBank/DDBJ databases">
        <title>Streptomyces acididurans sp. nov., isolated from a peat swamp forest soil.</title>
        <authorList>
            <person name="Chantavorakit T."/>
            <person name="Duangmal K."/>
        </authorList>
    </citation>
    <scope>NUCLEOTIDE SEQUENCE [LARGE SCALE GENOMIC DNA]</scope>
    <source>
        <strain evidence="5 6">KK5PA1</strain>
    </source>
</reference>
<keyword evidence="3" id="KW-0472">Membrane</keyword>
<dbReference type="RefSeq" id="WP_205359594.1">
    <property type="nucleotide sequence ID" value="NZ_JADKYB010000014.1"/>
</dbReference>
<gene>
    <name evidence="5" type="ORF">ITX44_24910</name>
</gene>
<evidence type="ECO:0000313" key="5">
    <source>
        <dbReference type="EMBL" id="MBM9507728.1"/>
    </source>
</evidence>
<comment type="caution">
    <text evidence="5">The sequence shown here is derived from an EMBL/GenBank/DDBJ whole genome shotgun (WGS) entry which is preliminary data.</text>
</comment>